<dbReference type="Proteomes" id="UP000809789">
    <property type="component" value="Unassembled WGS sequence"/>
</dbReference>
<keyword evidence="2" id="KW-0732">Signal</keyword>
<dbReference type="OrthoDB" id="10461518at2759"/>
<dbReference type="EMBL" id="JAESVG020000009">
    <property type="protein sequence ID" value="KAG8624674.1"/>
    <property type="molecule type" value="Genomic_DNA"/>
</dbReference>
<feature type="chain" id="PRO_5035431736" evidence="2">
    <location>
        <begin position="22"/>
        <end position="244"/>
    </location>
</feature>
<accession>A0A8K0PGK6</accession>
<feature type="region of interest" description="Disordered" evidence="1">
    <location>
        <begin position="19"/>
        <end position="126"/>
    </location>
</feature>
<gene>
    <name evidence="3" type="ORF">KVT40_007741</name>
</gene>
<comment type="caution">
    <text evidence="3">The sequence shown here is derived from an EMBL/GenBank/DDBJ whole genome shotgun (WGS) entry which is preliminary data.</text>
</comment>
<dbReference type="AlphaFoldDB" id="A0A8K0PGK6"/>
<feature type="region of interest" description="Disordered" evidence="1">
    <location>
        <begin position="175"/>
        <end position="244"/>
    </location>
</feature>
<evidence type="ECO:0000256" key="1">
    <source>
        <dbReference type="SAM" id="MobiDB-lite"/>
    </source>
</evidence>
<keyword evidence="4" id="KW-1185">Reference proteome</keyword>
<feature type="compositionally biased region" description="Low complexity" evidence="1">
    <location>
        <begin position="19"/>
        <end position="39"/>
    </location>
</feature>
<reference evidence="3" key="1">
    <citation type="submission" date="2021-07" db="EMBL/GenBank/DDBJ databases">
        <title>Elsinoe batatas strain:CRI-CJ2 Genome sequencing and assembly.</title>
        <authorList>
            <person name="Huang L."/>
        </authorList>
    </citation>
    <scope>NUCLEOTIDE SEQUENCE</scope>
    <source>
        <strain evidence="3">CRI-CJ2</strain>
    </source>
</reference>
<feature type="compositionally biased region" description="Polar residues" evidence="1">
    <location>
        <begin position="56"/>
        <end position="66"/>
    </location>
</feature>
<feature type="compositionally biased region" description="Polar residues" evidence="1">
    <location>
        <begin position="229"/>
        <end position="244"/>
    </location>
</feature>
<evidence type="ECO:0000313" key="4">
    <source>
        <dbReference type="Proteomes" id="UP000809789"/>
    </source>
</evidence>
<feature type="compositionally biased region" description="Pro residues" evidence="1">
    <location>
        <begin position="40"/>
        <end position="55"/>
    </location>
</feature>
<feature type="compositionally biased region" description="Low complexity" evidence="1">
    <location>
        <begin position="69"/>
        <end position="80"/>
    </location>
</feature>
<feature type="compositionally biased region" description="Pro residues" evidence="1">
    <location>
        <begin position="208"/>
        <end position="220"/>
    </location>
</feature>
<feature type="compositionally biased region" description="Basic and acidic residues" evidence="1">
    <location>
        <begin position="107"/>
        <end position="118"/>
    </location>
</feature>
<evidence type="ECO:0000313" key="3">
    <source>
        <dbReference type="EMBL" id="KAG8624674.1"/>
    </source>
</evidence>
<organism evidence="3 4">
    <name type="scientific">Elsinoe batatas</name>
    <dbReference type="NCBI Taxonomy" id="2601811"/>
    <lineage>
        <taxon>Eukaryota</taxon>
        <taxon>Fungi</taxon>
        <taxon>Dikarya</taxon>
        <taxon>Ascomycota</taxon>
        <taxon>Pezizomycotina</taxon>
        <taxon>Dothideomycetes</taxon>
        <taxon>Dothideomycetidae</taxon>
        <taxon>Myriangiales</taxon>
        <taxon>Elsinoaceae</taxon>
        <taxon>Elsinoe</taxon>
    </lineage>
</organism>
<evidence type="ECO:0000256" key="2">
    <source>
        <dbReference type="SAM" id="SignalP"/>
    </source>
</evidence>
<proteinExistence type="predicted"/>
<feature type="signal peptide" evidence="2">
    <location>
        <begin position="1"/>
        <end position="21"/>
    </location>
</feature>
<name>A0A8K0PGK6_9PEZI</name>
<sequence>MKLQSATLLLLLGALSQGALAAPKKPGSTSSTSSTDSNGPPSPPLQNVPYQPPSPGSVNTNPTTGPIGNPANANQPANNQGKFNPTMPVGNPGTTNNPGALGGPADMTDKPNANKEDLGLPTDAKFGAAKPANEYANKIGDLTGVAPGHPAGDIAGADPLGKAANTMAIGSYKTMDQELKANPNTPNPNFHNAGENGAMGTTFGQPSEAPPKPPTTPPTDPKNAGSMESMLQAQQPTASNPGSQ</sequence>
<protein>
    <submittedName>
        <fullName evidence="3">Uncharacterized protein</fullName>
    </submittedName>
</protein>